<keyword evidence="1" id="KW-0175">Coiled coil</keyword>
<comment type="caution">
    <text evidence="2">The sequence shown here is derived from an EMBL/GenBank/DDBJ whole genome shotgun (WGS) entry which is preliminary data.</text>
</comment>
<proteinExistence type="predicted"/>
<dbReference type="Proteomes" id="UP000176532">
    <property type="component" value="Unassembled WGS sequence"/>
</dbReference>
<feature type="coiled-coil region" evidence="1">
    <location>
        <begin position="450"/>
        <end position="501"/>
    </location>
</feature>
<evidence type="ECO:0000313" key="3">
    <source>
        <dbReference type="Proteomes" id="UP000176532"/>
    </source>
</evidence>
<reference evidence="2 3" key="1">
    <citation type="journal article" date="2016" name="Nat. Commun.">
        <title>Thousands of microbial genomes shed light on interconnected biogeochemical processes in an aquifer system.</title>
        <authorList>
            <person name="Anantharaman K."/>
            <person name="Brown C.T."/>
            <person name="Hug L.A."/>
            <person name="Sharon I."/>
            <person name="Castelle C.J."/>
            <person name="Probst A.J."/>
            <person name="Thomas B.C."/>
            <person name="Singh A."/>
            <person name="Wilkins M.J."/>
            <person name="Karaoz U."/>
            <person name="Brodie E.L."/>
            <person name="Williams K.H."/>
            <person name="Hubbard S.S."/>
            <person name="Banfield J.F."/>
        </authorList>
    </citation>
    <scope>NUCLEOTIDE SEQUENCE [LARGE SCALE GENOMIC DNA]</scope>
</reference>
<sequence>MTCWDNTQVPSASSCPATPTTEADCSKAGKSWCKYYSGTGGWCSNETCETYSPSGQMTCPDGKTFVSSFDKCPRRSTTVQPIEVINEFKTCSGGKVVKITENCPPIENYVMCANGSQAPTLASCPPIEVKKDEITNCMNNGGNWCADNSGKGTGYCQPKGVACGTSVVYPPGPDQPPVEVQNRPLTAREIRDIERMRKQYVRELNELGRIAKRDKSDELIKKIADLQKELAGMKLTDSSAWEKLRDFQDTMQDLRDALQDSFGSPGEMDEKMQRRALQQMKSGAKQFLRSLEAKKKQVDKLTKQGVNVDTEIVDLLRQAIEMAKLVDKATTYDEVRDIMEQIPDMAEKMNEVFPKLEMLSRLPKAIAVVNRQLTVTDKMVKGALQQAKRRGIDDTEQVQRMVQRVADARAALAQVKDGSVSVDDIFDFIDASILEPLEEARDIANGITSIANARAAVGKLQASVKQYTARIKKLKVADEDVSQAEEVLGQLNEEIAALRAATARKITQDVAEEVLGSLDRIGDLIDEIEVALGLVKPDAILQQIRNSLEKGGEEFDEIRVDDLEKLIVRSFRTARFADSMVGRNVALY</sequence>
<evidence type="ECO:0000313" key="2">
    <source>
        <dbReference type="EMBL" id="OGH68128.1"/>
    </source>
</evidence>
<dbReference type="EMBL" id="MFQD01000010">
    <property type="protein sequence ID" value="OGH68128.1"/>
    <property type="molecule type" value="Genomic_DNA"/>
</dbReference>
<evidence type="ECO:0000256" key="1">
    <source>
        <dbReference type="SAM" id="Coils"/>
    </source>
</evidence>
<dbReference type="AlphaFoldDB" id="A0A1F6M979"/>
<feature type="coiled-coil region" evidence="1">
    <location>
        <begin position="209"/>
        <end position="236"/>
    </location>
</feature>
<gene>
    <name evidence="2" type="ORF">A3C15_03405</name>
</gene>
<name>A0A1F6M979_9BACT</name>
<organism evidence="2 3">
    <name type="scientific">Candidatus Magasanikbacteria bacterium RIFCSPHIGHO2_02_FULL_50_9b</name>
    <dbReference type="NCBI Taxonomy" id="1798682"/>
    <lineage>
        <taxon>Bacteria</taxon>
        <taxon>Candidatus Magasanikiibacteriota</taxon>
    </lineage>
</organism>
<protein>
    <submittedName>
        <fullName evidence="2">Uncharacterized protein</fullName>
    </submittedName>
</protein>
<accession>A0A1F6M979</accession>